<dbReference type="InterPro" id="IPR020846">
    <property type="entry name" value="MFS_dom"/>
</dbReference>
<feature type="transmembrane region" description="Helical" evidence="5">
    <location>
        <begin position="178"/>
        <end position="196"/>
    </location>
</feature>
<comment type="subcellular location">
    <subcellularLocation>
        <location evidence="1">Membrane</location>
        <topology evidence="1">Multi-pass membrane protein</topology>
    </subcellularLocation>
</comment>
<proteinExistence type="predicted"/>
<dbReference type="PROSITE" id="PS50850">
    <property type="entry name" value="MFS"/>
    <property type="match status" value="1"/>
</dbReference>
<name>A0A9Q1BDK2_HOLLE</name>
<feature type="domain" description="Major facilitator superfamily (MFS) profile" evidence="6">
    <location>
        <begin position="100"/>
        <end position="520"/>
    </location>
</feature>
<keyword evidence="2 5" id="KW-0812">Transmembrane</keyword>
<keyword evidence="3 5" id="KW-1133">Transmembrane helix</keyword>
<dbReference type="EMBL" id="JAIZAY010000021">
    <property type="protein sequence ID" value="KAJ8021289.1"/>
    <property type="molecule type" value="Genomic_DNA"/>
</dbReference>
<dbReference type="PANTHER" id="PTHR24064">
    <property type="entry name" value="SOLUTE CARRIER FAMILY 22 MEMBER"/>
    <property type="match status" value="1"/>
</dbReference>
<evidence type="ECO:0000259" key="6">
    <source>
        <dbReference type="PROSITE" id="PS50850"/>
    </source>
</evidence>
<feature type="transmembrane region" description="Helical" evidence="5">
    <location>
        <begin position="202"/>
        <end position="224"/>
    </location>
</feature>
<feature type="transmembrane region" description="Helical" evidence="5">
    <location>
        <begin position="468"/>
        <end position="488"/>
    </location>
</feature>
<comment type="caution">
    <text evidence="7">The sequence shown here is derived from an EMBL/GenBank/DDBJ whole genome shotgun (WGS) entry which is preliminary data.</text>
</comment>
<feature type="transmembrane region" description="Helical" evidence="5">
    <location>
        <begin position="381"/>
        <end position="400"/>
    </location>
</feature>
<dbReference type="GO" id="GO:0016020">
    <property type="term" value="C:membrane"/>
    <property type="evidence" value="ECO:0007669"/>
    <property type="project" value="UniProtKB-SubCell"/>
</dbReference>
<dbReference type="CDD" id="cd17317">
    <property type="entry name" value="MFS_SLC22"/>
    <property type="match status" value="1"/>
</dbReference>
<evidence type="ECO:0000256" key="1">
    <source>
        <dbReference type="ARBA" id="ARBA00004141"/>
    </source>
</evidence>
<feature type="transmembrane region" description="Helical" evidence="5">
    <location>
        <begin position="20"/>
        <end position="43"/>
    </location>
</feature>
<dbReference type="Proteomes" id="UP001152320">
    <property type="component" value="Chromosome 21"/>
</dbReference>
<gene>
    <name evidence="7" type="ORF">HOLleu_38443</name>
</gene>
<evidence type="ECO:0000256" key="3">
    <source>
        <dbReference type="ARBA" id="ARBA00022989"/>
    </source>
</evidence>
<feature type="transmembrane region" description="Helical" evidence="5">
    <location>
        <begin position="435"/>
        <end position="456"/>
    </location>
</feature>
<feature type="transmembrane region" description="Helical" evidence="5">
    <location>
        <begin position="347"/>
        <end position="369"/>
    </location>
</feature>
<feature type="transmembrane region" description="Helical" evidence="5">
    <location>
        <begin position="412"/>
        <end position="429"/>
    </location>
</feature>
<dbReference type="Pfam" id="PF00083">
    <property type="entry name" value="Sugar_tr"/>
    <property type="match status" value="1"/>
</dbReference>
<sequence length="537" mass="59635">MDFDEALKSIGNFGKYQKALSLLLSVPILIGCLQIYVQVFAAGESDHWCQSWKEDNCKDLNLTEIQCENLKKEISIPAKVADDNKTVFEHCEKYNVTGKDLETVMLADYINSTIFEKIPCDEGWVHDRSTFPSTIVIDFELVCGRSNLPNVAQSAYFGGYLVGSIFGGATADVIGRRWALLLSNILVLATGMANVFSPNMLLYIILRFLTGTFARLVSISSIVLTAELVSPVRRVTVTNILFLGWALGYFVLSGLAKLIPNWRFLQLAITVPYLPLLILELLFVVESPRWFIVNDKTEEAERALKKIARFNGRNTADNILKPSKSTHEIQTPEKTKRLLKQLLHSRVGILITINMCFNWFVQSVVYYGLSLSTSSLGIDPYISFIVSGAIEIPAYVLCMYLPEWIGRKGTTCSTLVFGGISCCLSPLLPPGVWRALLAMAGKFCVTISFSLVYTWAIEITPTSLRSTGMGLFSMSSRIGGMLVPFLLILEDVWLSLPIIIMGSASIIAGLLSLLLPETKGRPLPCTIHDTENLYQYV</sequence>
<dbReference type="GO" id="GO:0022857">
    <property type="term" value="F:transmembrane transporter activity"/>
    <property type="evidence" value="ECO:0007669"/>
    <property type="project" value="InterPro"/>
</dbReference>
<feature type="transmembrane region" description="Helical" evidence="5">
    <location>
        <begin position="494"/>
        <end position="515"/>
    </location>
</feature>
<feature type="transmembrane region" description="Helical" evidence="5">
    <location>
        <begin position="236"/>
        <end position="259"/>
    </location>
</feature>
<dbReference type="SUPFAM" id="SSF103473">
    <property type="entry name" value="MFS general substrate transporter"/>
    <property type="match status" value="1"/>
</dbReference>
<dbReference type="OrthoDB" id="2544694at2759"/>
<evidence type="ECO:0000313" key="8">
    <source>
        <dbReference type="Proteomes" id="UP001152320"/>
    </source>
</evidence>
<reference evidence="7" key="1">
    <citation type="submission" date="2021-10" db="EMBL/GenBank/DDBJ databases">
        <title>Tropical sea cucumber genome reveals ecological adaptation and Cuvierian tubules defense mechanism.</title>
        <authorList>
            <person name="Chen T."/>
        </authorList>
    </citation>
    <scope>NUCLEOTIDE SEQUENCE</scope>
    <source>
        <strain evidence="7">Nanhai2018</strain>
        <tissue evidence="7">Muscle</tissue>
    </source>
</reference>
<dbReference type="AlphaFoldDB" id="A0A9Q1BDK2"/>
<evidence type="ECO:0000256" key="2">
    <source>
        <dbReference type="ARBA" id="ARBA00022692"/>
    </source>
</evidence>
<keyword evidence="4 5" id="KW-0472">Membrane</keyword>
<dbReference type="InterPro" id="IPR036259">
    <property type="entry name" value="MFS_trans_sf"/>
</dbReference>
<evidence type="ECO:0000256" key="5">
    <source>
        <dbReference type="SAM" id="Phobius"/>
    </source>
</evidence>
<dbReference type="InterPro" id="IPR005829">
    <property type="entry name" value="Sugar_transporter_CS"/>
</dbReference>
<dbReference type="PROSITE" id="PS00216">
    <property type="entry name" value="SUGAR_TRANSPORT_1"/>
    <property type="match status" value="1"/>
</dbReference>
<evidence type="ECO:0000313" key="7">
    <source>
        <dbReference type="EMBL" id="KAJ8021289.1"/>
    </source>
</evidence>
<protein>
    <submittedName>
        <fullName evidence="7">Solute carrier family 22 member 6-B</fullName>
    </submittedName>
</protein>
<feature type="transmembrane region" description="Helical" evidence="5">
    <location>
        <begin position="265"/>
        <end position="285"/>
    </location>
</feature>
<organism evidence="7 8">
    <name type="scientific">Holothuria leucospilota</name>
    <name type="common">Black long sea cucumber</name>
    <name type="synonym">Mertensiothuria leucospilota</name>
    <dbReference type="NCBI Taxonomy" id="206669"/>
    <lineage>
        <taxon>Eukaryota</taxon>
        <taxon>Metazoa</taxon>
        <taxon>Echinodermata</taxon>
        <taxon>Eleutherozoa</taxon>
        <taxon>Echinozoa</taxon>
        <taxon>Holothuroidea</taxon>
        <taxon>Aspidochirotacea</taxon>
        <taxon>Aspidochirotida</taxon>
        <taxon>Holothuriidae</taxon>
        <taxon>Holothuria</taxon>
    </lineage>
</organism>
<dbReference type="Gene3D" id="1.20.1250.20">
    <property type="entry name" value="MFS general substrate transporter like domains"/>
    <property type="match status" value="1"/>
</dbReference>
<dbReference type="InterPro" id="IPR005828">
    <property type="entry name" value="MFS_sugar_transport-like"/>
</dbReference>
<accession>A0A9Q1BDK2</accession>
<evidence type="ECO:0000256" key="4">
    <source>
        <dbReference type="ARBA" id="ARBA00023136"/>
    </source>
</evidence>
<keyword evidence="8" id="KW-1185">Reference proteome</keyword>